<feature type="compositionally biased region" description="Basic and acidic residues" evidence="1">
    <location>
        <begin position="9"/>
        <end position="27"/>
    </location>
</feature>
<dbReference type="Gramene" id="ERN17380">
    <property type="protein sequence ID" value="ERN17380"/>
    <property type="gene ID" value="AMTR_s00037p00185320"/>
</dbReference>
<name>U5D570_AMBTC</name>
<dbReference type="Proteomes" id="UP000017836">
    <property type="component" value="Unassembled WGS sequence"/>
</dbReference>
<proteinExistence type="predicted"/>
<organism evidence="2 3">
    <name type="scientific">Amborella trichopoda</name>
    <dbReference type="NCBI Taxonomy" id="13333"/>
    <lineage>
        <taxon>Eukaryota</taxon>
        <taxon>Viridiplantae</taxon>
        <taxon>Streptophyta</taxon>
        <taxon>Embryophyta</taxon>
        <taxon>Tracheophyta</taxon>
        <taxon>Spermatophyta</taxon>
        <taxon>Magnoliopsida</taxon>
        <taxon>Amborellales</taxon>
        <taxon>Amborellaceae</taxon>
        <taxon>Amborella</taxon>
    </lineage>
</organism>
<protein>
    <submittedName>
        <fullName evidence="2">Uncharacterized protein</fullName>
    </submittedName>
</protein>
<sequence length="100" mass="11501">MAMPSNSYGKEHSEITWVHSDHDKDVADPSTFNRRFFREKMAGKKLEEDEPEAFEVDRFIQGLNPNATGHIQEAFWMGYDGGGNKSVDRALKEDRISECY</sequence>
<dbReference type="HOGENOM" id="CLU_2309835_0_0_1"/>
<accession>U5D570</accession>
<evidence type="ECO:0000313" key="2">
    <source>
        <dbReference type="EMBL" id="ERN17380.1"/>
    </source>
</evidence>
<feature type="region of interest" description="Disordered" evidence="1">
    <location>
        <begin position="1"/>
        <end position="29"/>
    </location>
</feature>
<evidence type="ECO:0000313" key="3">
    <source>
        <dbReference type="Proteomes" id="UP000017836"/>
    </source>
</evidence>
<dbReference type="EMBL" id="KI392350">
    <property type="protein sequence ID" value="ERN17380.1"/>
    <property type="molecule type" value="Genomic_DNA"/>
</dbReference>
<keyword evidence="3" id="KW-1185">Reference proteome</keyword>
<reference evidence="3" key="1">
    <citation type="journal article" date="2013" name="Science">
        <title>The Amborella genome and the evolution of flowering plants.</title>
        <authorList>
            <consortium name="Amborella Genome Project"/>
        </authorList>
    </citation>
    <scope>NUCLEOTIDE SEQUENCE [LARGE SCALE GENOMIC DNA]</scope>
</reference>
<gene>
    <name evidence="2" type="ORF">AMTR_s00037p00185320</name>
</gene>
<dbReference type="AlphaFoldDB" id="U5D570"/>
<evidence type="ECO:0000256" key="1">
    <source>
        <dbReference type="SAM" id="MobiDB-lite"/>
    </source>
</evidence>